<dbReference type="RefSeq" id="WP_105044516.1">
    <property type="nucleotide sequence ID" value="NZ_MQWA01000001.1"/>
</dbReference>
<name>A0A2S7U4Q7_9BACT</name>
<gene>
    <name evidence="2" type="ORF">BSZ32_16935</name>
</gene>
<dbReference type="Proteomes" id="UP000239907">
    <property type="component" value="Unassembled WGS sequence"/>
</dbReference>
<comment type="caution">
    <text evidence="2">The sequence shown here is derived from an EMBL/GenBank/DDBJ whole genome shotgun (WGS) entry which is preliminary data.</text>
</comment>
<sequence length="187" mass="20463">MEKKKSSLIEYVSMAIAVLLLLSLAIYFVTYTTTHTKIVSEPIYQSNVPAEGKYAAVDSITTHWVEINEALYPVAVITLDPSKSRSGSLRIFFRTNVGALADISKIVGDSNTSKFKDGLFENGESTITVQCTKGFANMAEFLGYKAQDDSRWVIEIREGKGGSRSSSDFIKLAHAPIEPTLLAESKG</sequence>
<organism evidence="2 3">
    <name type="scientific">Rubritalea profundi</name>
    <dbReference type="NCBI Taxonomy" id="1658618"/>
    <lineage>
        <taxon>Bacteria</taxon>
        <taxon>Pseudomonadati</taxon>
        <taxon>Verrucomicrobiota</taxon>
        <taxon>Verrucomicrobiia</taxon>
        <taxon>Verrucomicrobiales</taxon>
        <taxon>Rubritaleaceae</taxon>
        <taxon>Rubritalea</taxon>
    </lineage>
</organism>
<keyword evidence="1" id="KW-0472">Membrane</keyword>
<evidence type="ECO:0000313" key="2">
    <source>
        <dbReference type="EMBL" id="PQJ29999.1"/>
    </source>
</evidence>
<dbReference type="OrthoDB" id="9857156at2"/>
<protein>
    <submittedName>
        <fullName evidence="2">Uncharacterized protein</fullName>
    </submittedName>
</protein>
<keyword evidence="3" id="KW-1185">Reference proteome</keyword>
<reference evidence="2 3" key="1">
    <citation type="submission" date="2016-12" db="EMBL/GenBank/DDBJ databases">
        <title>Study of bacterial adaptation to deep sea.</title>
        <authorList>
            <person name="Song J."/>
            <person name="Yoshizawa S."/>
            <person name="Kogure K."/>
        </authorList>
    </citation>
    <scope>NUCLEOTIDE SEQUENCE [LARGE SCALE GENOMIC DNA]</scope>
    <source>
        <strain evidence="2 3">SAORIC-165</strain>
    </source>
</reference>
<proteinExistence type="predicted"/>
<dbReference type="EMBL" id="MQWA01000001">
    <property type="protein sequence ID" value="PQJ29999.1"/>
    <property type="molecule type" value="Genomic_DNA"/>
</dbReference>
<feature type="transmembrane region" description="Helical" evidence="1">
    <location>
        <begin position="12"/>
        <end position="31"/>
    </location>
</feature>
<keyword evidence="1" id="KW-0812">Transmembrane</keyword>
<evidence type="ECO:0000256" key="1">
    <source>
        <dbReference type="SAM" id="Phobius"/>
    </source>
</evidence>
<dbReference type="AlphaFoldDB" id="A0A2S7U4Q7"/>
<accession>A0A2S7U4Q7</accession>
<keyword evidence="1" id="KW-1133">Transmembrane helix</keyword>
<evidence type="ECO:0000313" key="3">
    <source>
        <dbReference type="Proteomes" id="UP000239907"/>
    </source>
</evidence>